<name>A0A2B4R5L4_STYPI</name>
<comment type="caution">
    <text evidence="2">The sequence shown here is derived from an EMBL/GenBank/DDBJ whole genome shotgun (WGS) entry which is preliminary data.</text>
</comment>
<dbReference type="OrthoDB" id="5987902at2759"/>
<evidence type="ECO:0000313" key="2">
    <source>
        <dbReference type="EMBL" id="PFX12931.1"/>
    </source>
</evidence>
<dbReference type="Proteomes" id="UP000225706">
    <property type="component" value="Unassembled WGS sequence"/>
</dbReference>
<reference evidence="3" key="1">
    <citation type="journal article" date="2017" name="bioRxiv">
        <title>Comparative analysis of the genomes of Stylophora pistillata and Acropora digitifera provides evidence for extensive differences between species of corals.</title>
        <authorList>
            <person name="Voolstra C.R."/>
            <person name="Li Y."/>
            <person name="Liew Y.J."/>
            <person name="Baumgarten S."/>
            <person name="Zoccola D."/>
            <person name="Flot J.-F."/>
            <person name="Tambutte S."/>
            <person name="Allemand D."/>
            <person name="Aranda M."/>
        </authorList>
    </citation>
    <scope>NUCLEOTIDE SEQUENCE [LARGE SCALE GENOMIC DNA]</scope>
</reference>
<dbReference type="GO" id="GO:0003964">
    <property type="term" value="F:RNA-directed DNA polymerase activity"/>
    <property type="evidence" value="ECO:0007669"/>
    <property type="project" value="UniProtKB-KW"/>
</dbReference>
<feature type="domain" description="Reverse transcriptase" evidence="1">
    <location>
        <begin position="312"/>
        <end position="432"/>
    </location>
</feature>
<keyword evidence="2" id="KW-0695">RNA-directed DNA polymerase</keyword>
<organism evidence="2 3">
    <name type="scientific">Stylophora pistillata</name>
    <name type="common">Smooth cauliflower coral</name>
    <dbReference type="NCBI Taxonomy" id="50429"/>
    <lineage>
        <taxon>Eukaryota</taxon>
        <taxon>Metazoa</taxon>
        <taxon>Cnidaria</taxon>
        <taxon>Anthozoa</taxon>
        <taxon>Hexacorallia</taxon>
        <taxon>Scleractinia</taxon>
        <taxon>Astrocoeniina</taxon>
        <taxon>Pocilloporidae</taxon>
        <taxon>Stylophora</taxon>
    </lineage>
</organism>
<gene>
    <name evidence="2" type="primary">RTase</name>
    <name evidence="2" type="ORF">AWC38_SpisGene23037</name>
</gene>
<keyword evidence="2" id="KW-0548">Nucleotidyltransferase</keyword>
<keyword evidence="3" id="KW-1185">Reference proteome</keyword>
<dbReference type="SUPFAM" id="SSF56672">
    <property type="entry name" value="DNA/RNA polymerases"/>
    <property type="match status" value="1"/>
</dbReference>
<dbReference type="EMBL" id="LSMT01001132">
    <property type="protein sequence ID" value="PFX12931.1"/>
    <property type="molecule type" value="Genomic_DNA"/>
</dbReference>
<sequence length="1020" mass="115629">MEVILTNNKHLIMDTKLVAHTISDHELIIATLNLKKPRAKPIYITTRSFKNYDQVAFLKDISNAPWSVTGTFDNVEDKLNAFNILFNQVLDQHAPVKTVKVRTRPCPFINDNIRALMRTRDHWQKLARRTNDPALWSGYKNFRNEVKQELRLALKTFVEDQISQNANDTNTMWKTIRSCIPKKSASARICCKDDKTMANEFNQFFTSVGKTTLDKIQSLADDYGHIPSYISFVPIQYPLSEQFTFRNVECCEIERVVKSRASNKAPGTDKIPPRVLKESAPAIIPSITSIMNSSFNSVVFPSVWKMAEVCPIPKEGDTEEASNNRAISLLPILLKVCEKVALDQLTSYLTEKQRLAFDESGNKKLYSTQSLLVSSTDAILRAIDQTKVTAVVYLDMNKAFDSIRHEMLLDKLKNIGLSLSALTWFCSYLSQRSQEADQLSQSMSQLFIEEETSLYLPEDTGSCGETSSAEDQRTQGAQRTKLNEFLSACNVGSTIGVYKKKWQDTSLRTRRSRVSKAKESIVAALNVIVPGNAGPLWEALKASKSVENALGIAEESQSDRKYLESLAETYNNASSWATRRQLLSVMSDLTTFEKIQAYIPSVTEFKFALARRHKKEYGRGVPLPLRKSPRMCVDSNQLDHFISFITRPHIIEDLSFGQRYLHLSSGKVLETPNVIRNMIPQRIVKQYIQYCYETNFKPFGPSTMLRILSCCSVTVRKSLQGLDYIAAEGAKGFDDLHRILDRLGEFGLRRDWVSHYQKSHKEAKHYLKAEYKAHVAESATIADHCSTYALSDSEESPFKSTCNHSHDKHCIQCETLKDVLEKVENCFLHCEVSPEELDDLTYSCRQAVDSIKRWKAHQVFVHVLENCKQDSYSIVRITEHALRTLKLEHPELTTAFLRQENAVCYHSAEMLASCTQIESKTGIVIRRVDFSDPQGGKGPYDRKTATVRAQVRRYINECHDMLNANDFLNAMLSNGGIPHVRAVIVDAYRTQRDAQLAVKWGLIVSKETVWGCVGGGNEII</sequence>
<evidence type="ECO:0000313" key="3">
    <source>
        <dbReference type="Proteomes" id="UP000225706"/>
    </source>
</evidence>
<dbReference type="Pfam" id="PF00078">
    <property type="entry name" value="RVT_1"/>
    <property type="match status" value="1"/>
</dbReference>
<accession>A0A2B4R5L4</accession>
<proteinExistence type="predicted"/>
<dbReference type="AlphaFoldDB" id="A0A2B4R5L4"/>
<evidence type="ECO:0000259" key="1">
    <source>
        <dbReference type="Pfam" id="PF00078"/>
    </source>
</evidence>
<dbReference type="PANTHER" id="PTHR47510:SF3">
    <property type="entry name" value="ENDO_EXONUCLEASE_PHOSPHATASE DOMAIN-CONTAINING PROTEIN"/>
    <property type="match status" value="1"/>
</dbReference>
<protein>
    <submittedName>
        <fullName evidence="2">Putative RNA-directed DNA polymerase from transposon BS</fullName>
    </submittedName>
</protein>
<dbReference type="InterPro" id="IPR043502">
    <property type="entry name" value="DNA/RNA_pol_sf"/>
</dbReference>
<dbReference type="InterPro" id="IPR000477">
    <property type="entry name" value="RT_dom"/>
</dbReference>
<dbReference type="PANTHER" id="PTHR47510">
    <property type="entry name" value="REVERSE TRANSCRIPTASE DOMAIN-CONTAINING PROTEIN"/>
    <property type="match status" value="1"/>
</dbReference>
<keyword evidence="2" id="KW-0808">Transferase</keyword>